<feature type="compositionally biased region" description="Polar residues" evidence="1">
    <location>
        <begin position="73"/>
        <end position="85"/>
    </location>
</feature>
<keyword evidence="2" id="KW-0812">Transmembrane</keyword>
<evidence type="ECO:0008006" key="5">
    <source>
        <dbReference type="Google" id="ProtNLM"/>
    </source>
</evidence>
<keyword evidence="2" id="KW-1133">Transmembrane helix</keyword>
<evidence type="ECO:0000313" key="3">
    <source>
        <dbReference type="EMBL" id="CAH1793143.1"/>
    </source>
</evidence>
<evidence type="ECO:0000313" key="4">
    <source>
        <dbReference type="Proteomes" id="UP000749559"/>
    </source>
</evidence>
<organism evidence="3 4">
    <name type="scientific">Owenia fusiformis</name>
    <name type="common">Polychaete worm</name>
    <dbReference type="NCBI Taxonomy" id="6347"/>
    <lineage>
        <taxon>Eukaryota</taxon>
        <taxon>Metazoa</taxon>
        <taxon>Spiralia</taxon>
        <taxon>Lophotrochozoa</taxon>
        <taxon>Annelida</taxon>
        <taxon>Polychaeta</taxon>
        <taxon>Sedentaria</taxon>
        <taxon>Canalipalpata</taxon>
        <taxon>Sabellida</taxon>
        <taxon>Oweniida</taxon>
        <taxon>Oweniidae</taxon>
        <taxon>Owenia</taxon>
    </lineage>
</organism>
<dbReference type="AlphaFoldDB" id="A0A8S4PJ67"/>
<dbReference type="Proteomes" id="UP000749559">
    <property type="component" value="Unassembled WGS sequence"/>
</dbReference>
<feature type="region of interest" description="Disordered" evidence="1">
    <location>
        <begin position="131"/>
        <end position="156"/>
    </location>
</feature>
<sequence length="233" mass="25346">MARAREHPNCFRVAMTLIIISGLVIVIGGVVRLIIDRSVDGGGLIIIAMGSFPVLIGILVWLKRFGQIKLQNQQSNVARSTNSENTTDEAPETQQVSSPPRYGVSLFDLMPCTHVLDINPTERATINPSVRSTENTGLTSIGSPTNEAQQVSSPPRYGGSLFERTPYSHILDIYPANINSSDEDTGLTSIESPGHEAQQGTSPPRYEALFLEPPPYSHVLYINPTERATTNSS</sequence>
<evidence type="ECO:0000256" key="2">
    <source>
        <dbReference type="SAM" id="Phobius"/>
    </source>
</evidence>
<reference evidence="3" key="1">
    <citation type="submission" date="2022-03" db="EMBL/GenBank/DDBJ databases">
        <authorList>
            <person name="Martin C."/>
        </authorList>
    </citation>
    <scope>NUCLEOTIDE SEQUENCE</scope>
</reference>
<feature type="compositionally biased region" description="Polar residues" evidence="1">
    <location>
        <begin position="131"/>
        <end position="153"/>
    </location>
</feature>
<protein>
    <recommendedName>
        <fullName evidence="5">Transmembrane protein</fullName>
    </recommendedName>
</protein>
<feature type="region of interest" description="Disordered" evidence="1">
    <location>
        <begin position="182"/>
        <end position="208"/>
    </location>
</feature>
<feature type="transmembrane region" description="Helical" evidence="2">
    <location>
        <begin position="12"/>
        <end position="35"/>
    </location>
</feature>
<feature type="region of interest" description="Disordered" evidence="1">
    <location>
        <begin position="73"/>
        <end position="100"/>
    </location>
</feature>
<comment type="caution">
    <text evidence="3">The sequence shown here is derived from an EMBL/GenBank/DDBJ whole genome shotgun (WGS) entry which is preliminary data.</text>
</comment>
<evidence type="ECO:0000256" key="1">
    <source>
        <dbReference type="SAM" id="MobiDB-lite"/>
    </source>
</evidence>
<accession>A0A8S4PJ67</accession>
<gene>
    <name evidence="3" type="ORF">OFUS_LOCUS18028</name>
</gene>
<proteinExistence type="predicted"/>
<keyword evidence="4" id="KW-1185">Reference proteome</keyword>
<keyword evidence="2" id="KW-0472">Membrane</keyword>
<dbReference type="EMBL" id="CAIIXF020000008">
    <property type="protein sequence ID" value="CAH1793143.1"/>
    <property type="molecule type" value="Genomic_DNA"/>
</dbReference>
<name>A0A8S4PJ67_OWEFU</name>
<feature type="transmembrane region" description="Helical" evidence="2">
    <location>
        <begin position="41"/>
        <end position="62"/>
    </location>
</feature>